<accession>A0A8J2RZ64</accession>
<gene>
    <name evidence="10" type="ORF">DGAL_LOCUS9312</name>
</gene>
<keyword evidence="3 8" id="KW-1133">Transmembrane helix</keyword>
<dbReference type="SUPFAM" id="SSF82866">
    <property type="entry name" value="Multidrug efflux transporter AcrB transmembrane domain"/>
    <property type="match status" value="2"/>
</dbReference>
<dbReference type="Pfam" id="PF03176">
    <property type="entry name" value="MMPL"/>
    <property type="match status" value="1"/>
</dbReference>
<dbReference type="Pfam" id="PF12349">
    <property type="entry name" value="Sterol-sensing"/>
    <property type="match status" value="1"/>
</dbReference>
<dbReference type="GO" id="GO:0007224">
    <property type="term" value="P:smoothened signaling pathway"/>
    <property type="evidence" value="ECO:0007669"/>
    <property type="project" value="TreeGrafter"/>
</dbReference>
<feature type="transmembrane region" description="Helical" evidence="8">
    <location>
        <begin position="961"/>
        <end position="985"/>
    </location>
</feature>
<dbReference type="GO" id="GO:0022857">
    <property type="term" value="F:transmembrane transporter activity"/>
    <property type="evidence" value="ECO:0007669"/>
    <property type="project" value="TreeGrafter"/>
</dbReference>
<organism evidence="10 11">
    <name type="scientific">Daphnia galeata</name>
    <dbReference type="NCBI Taxonomy" id="27404"/>
    <lineage>
        <taxon>Eukaryota</taxon>
        <taxon>Metazoa</taxon>
        <taxon>Ecdysozoa</taxon>
        <taxon>Arthropoda</taxon>
        <taxon>Crustacea</taxon>
        <taxon>Branchiopoda</taxon>
        <taxon>Diplostraca</taxon>
        <taxon>Cladocera</taxon>
        <taxon>Anomopoda</taxon>
        <taxon>Daphniidae</taxon>
        <taxon>Daphnia</taxon>
    </lineage>
</organism>
<dbReference type="EMBL" id="CAKKLH010000223">
    <property type="protein sequence ID" value="CAH0106161.1"/>
    <property type="molecule type" value="Genomic_DNA"/>
</dbReference>
<evidence type="ECO:0000313" key="10">
    <source>
        <dbReference type="EMBL" id="CAH0106161.1"/>
    </source>
</evidence>
<comment type="subcellular location">
    <subcellularLocation>
        <location evidence="1">Membrane</location>
        <topology evidence="1">Multi-pass membrane protein</topology>
    </subcellularLocation>
</comment>
<evidence type="ECO:0000256" key="8">
    <source>
        <dbReference type="SAM" id="Phobius"/>
    </source>
</evidence>
<feature type="transmembrane region" description="Helical" evidence="8">
    <location>
        <begin position="560"/>
        <end position="580"/>
    </location>
</feature>
<feature type="transmembrane region" description="Helical" evidence="8">
    <location>
        <begin position="935"/>
        <end position="955"/>
    </location>
</feature>
<feature type="region of interest" description="Disordered" evidence="7">
    <location>
        <begin position="1172"/>
        <end position="1192"/>
    </location>
</feature>
<keyword evidence="11" id="KW-1185">Reference proteome</keyword>
<sequence length="1239" mass="137980">MNCYCRILSSYPAAVVSAVATLSIACLIVVFTLHSIPDFSDPQLGFECRGTVLSRRAVAWENLLRASQRAGPLSTNPLESTAGTSTSSLKSNDAPRKKKTKSQKRMNGSESAVAAGTLTWGAVRTQSNSLDDDHRESNKAKTNKVWESSKWQQKATGQVHPFEVLRGRESSKDTATNHSHFQWGETVTRSPAHPIRHKPMWSQLQQLGTAGLLRSDEVDDDQEEEEEIKEKTVSPSHNQFYFCDQPHGEYAHVIFASAGEQNRSLWNVESIQSMCRLDEIMRSSPLFPAICQQPAHHQSAASSHQCCPSWTLGHYVALMRNRSSCADIDAADVTVAFNILEACSRHYHGLQLSPNCDTIVQEGSSQLDSGDCGEDVPEICTRHNAVYHIFHYLTDAEFLVGSNQHLRYSAVFLPAARSTALLPFFDWLYSHDELWPLADNWTLAVAMDLGLKEALFNEYMIRDVLFLSVGAVLVCTLMWWYTASLFLTFMAIVSVILSLAVAYFVYTFVFELDFFPFMNLLAAVIVVGIGADDVFVYIQVWRCVKLDKDGTTLAKLVMDTLSHAGLSMLVTSLTTAAAFFSSFICPVTAIRCFSLFAGLTVTIHFLFMLSWLPASVLLAEKYFSPVCRPTTRWPLLVFVNPFRSCWRTTSDLGRITFDKILPCIVVKLRYFWIVLLGGLAIAAGVIVFHYPKLELPDTKEFQLFSSDHPFERYDLEFKNEFWFERSQRAELLAKLPLRFVWGVADEDNGNYLDPSSKGSLVLDPSFNMAAPESQEWLSRFCKEIRNQPFFQPTLGPLLPNCFIETFQSWMDRRCEDSVDRKNRTPCCEVSTFPYSEQVFNECIVLAVKDLYETPAQFFLPGVAGPRFSKSTPHRVDAVVIEYDSNISYSLSYTEMNEFYRQVENWMEEQLTSAPPGMKSGWFTSDLSFYDVQHSLSEGTVSAIALAMAIALVVLICATGNLWLSFISVVCLTSVVLVSVAILVLLGWKLNILESVSVSIAVGLSVDFTLHYAVGYRLSAQETDRESAVVFSLTRMSSPIAMAAVTTLSAGAAVLFSSVVAYQQIGTFVVVVMMTSWIYSTLLLPSMLRVCGPQNGCSQIRCPNCTTSCFYCCCPNSPTHVDKTVYSYGLSESTLSTSSTSCPNPNPNISTVHCETHELEPLTSSHRVKAVRGNRPRSGSLVNDHPSTSSAAPASITLIKNGRKMRKISLPSTALLVADANHREPEVVCIETQNSDMWSA</sequence>
<evidence type="ECO:0000256" key="7">
    <source>
        <dbReference type="SAM" id="MobiDB-lite"/>
    </source>
</evidence>
<feature type="transmembrane region" description="Helical" evidence="8">
    <location>
        <begin position="520"/>
        <end position="540"/>
    </location>
</feature>
<dbReference type="PROSITE" id="PS51257">
    <property type="entry name" value="PROKAR_LIPOPROTEIN"/>
    <property type="match status" value="1"/>
</dbReference>
<dbReference type="InterPro" id="IPR053958">
    <property type="entry name" value="HMGCR/SNAP/NPC1-like_SSD"/>
</dbReference>
<keyword evidence="4 8" id="KW-0472">Membrane</keyword>
<dbReference type="PANTHER" id="PTHR45951">
    <property type="entry name" value="PROTEIN DISPATCHED-RELATED"/>
    <property type="match status" value="1"/>
</dbReference>
<dbReference type="Proteomes" id="UP000789390">
    <property type="component" value="Unassembled WGS sequence"/>
</dbReference>
<name>A0A8J2RZ64_9CRUS</name>
<feature type="transmembrane region" description="Helical" evidence="8">
    <location>
        <begin position="12"/>
        <end position="33"/>
    </location>
</feature>
<evidence type="ECO:0000256" key="5">
    <source>
        <dbReference type="ARBA" id="ARBA00023180"/>
    </source>
</evidence>
<dbReference type="Gene3D" id="1.20.1640.10">
    <property type="entry name" value="Multidrug efflux transporter AcrB transmembrane domain"/>
    <property type="match status" value="2"/>
</dbReference>
<reference evidence="10" key="1">
    <citation type="submission" date="2021-11" db="EMBL/GenBank/DDBJ databases">
        <authorList>
            <person name="Schell T."/>
        </authorList>
    </citation>
    <scope>NUCLEOTIDE SEQUENCE</scope>
    <source>
        <strain evidence="10">M5</strain>
    </source>
</reference>
<feature type="region of interest" description="Disordered" evidence="7">
    <location>
        <begin position="71"/>
        <end position="153"/>
    </location>
</feature>
<keyword evidence="5" id="KW-0325">Glycoprotein</keyword>
<evidence type="ECO:0000259" key="9">
    <source>
        <dbReference type="PROSITE" id="PS50156"/>
    </source>
</evidence>
<evidence type="ECO:0000256" key="1">
    <source>
        <dbReference type="ARBA" id="ARBA00004141"/>
    </source>
</evidence>
<evidence type="ECO:0000256" key="3">
    <source>
        <dbReference type="ARBA" id="ARBA00022989"/>
    </source>
</evidence>
<comment type="similarity">
    <text evidence="6">Belongs to the dispatched family.</text>
</comment>
<dbReference type="PANTHER" id="PTHR45951:SF3">
    <property type="entry name" value="PROTEIN DISPATCHED"/>
    <property type="match status" value="1"/>
</dbReference>
<feature type="transmembrane region" description="Helical" evidence="8">
    <location>
        <begin position="670"/>
        <end position="690"/>
    </location>
</feature>
<feature type="transmembrane region" description="Helical" evidence="8">
    <location>
        <begin position="1067"/>
        <end position="1087"/>
    </location>
</feature>
<feature type="transmembrane region" description="Helical" evidence="8">
    <location>
        <begin position="592"/>
        <end position="612"/>
    </location>
</feature>
<evidence type="ECO:0000256" key="2">
    <source>
        <dbReference type="ARBA" id="ARBA00022692"/>
    </source>
</evidence>
<keyword evidence="2 8" id="KW-0812">Transmembrane</keyword>
<comment type="caution">
    <text evidence="10">The sequence shown here is derived from an EMBL/GenBank/DDBJ whole genome shotgun (WGS) entry which is preliminary data.</text>
</comment>
<evidence type="ECO:0000313" key="11">
    <source>
        <dbReference type="Proteomes" id="UP000789390"/>
    </source>
</evidence>
<evidence type="ECO:0000256" key="4">
    <source>
        <dbReference type="ARBA" id="ARBA00023136"/>
    </source>
</evidence>
<feature type="transmembrane region" description="Helical" evidence="8">
    <location>
        <begin position="464"/>
        <end position="481"/>
    </location>
</feature>
<dbReference type="AlphaFoldDB" id="A0A8J2RZ64"/>
<evidence type="ECO:0000256" key="6">
    <source>
        <dbReference type="ARBA" id="ARBA00038046"/>
    </source>
</evidence>
<feature type="domain" description="SSD" evidence="9">
    <location>
        <begin position="483"/>
        <end position="618"/>
    </location>
</feature>
<dbReference type="InterPro" id="IPR052081">
    <property type="entry name" value="Dispatched_Hh_regulator"/>
</dbReference>
<dbReference type="PROSITE" id="PS50156">
    <property type="entry name" value="SSD"/>
    <property type="match status" value="2"/>
</dbReference>
<proteinExistence type="inferred from homology"/>
<feature type="domain" description="SSD" evidence="9">
    <location>
        <begin position="959"/>
        <end position="1089"/>
    </location>
</feature>
<feature type="compositionally biased region" description="Polar residues" evidence="7">
    <location>
        <begin position="73"/>
        <end position="91"/>
    </location>
</feature>
<dbReference type="InterPro" id="IPR000731">
    <property type="entry name" value="SSD"/>
</dbReference>
<feature type="transmembrane region" description="Helical" evidence="8">
    <location>
        <begin position="1038"/>
        <end position="1060"/>
    </location>
</feature>
<dbReference type="InterPro" id="IPR004869">
    <property type="entry name" value="MMPL_dom"/>
</dbReference>
<dbReference type="GO" id="GO:0016020">
    <property type="term" value="C:membrane"/>
    <property type="evidence" value="ECO:0007669"/>
    <property type="project" value="UniProtKB-SubCell"/>
</dbReference>
<protein>
    <recommendedName>
        <fullName evidence="9">SSD domain-containing protein</fullName>
    </recommendedName>
</protein>
<feature type="transmembrane region" description="Helical" evidence="8">
    <location>
        <begin position="487"/>
        <end position="508"/>
    </location>
</feature>
<dbReference type="OrthoDB" id="193905at2759"/>